<evidence type="ECO:0000256" key="6">
    <source>
        <dbReference type="ARBA" id="ARBA00023098"/>
    </source>
</evidence>
<dbReference type="PIRSF" id="PIRSF009376">
    <property type="entry name" value="Phospholipase_D_euk"/>
    <property type="match status" value="1"/>
</dbReference>
<dbReference type="OrthoDB" id="14911at2759"/>
<dbReference type="CDD" id="cd01254">
    <property type="entry name" value="PH_PLD"/>
    <property type="match status" value="1"/>
</dbReference>
<gene>
    <name evidence="11" type="primary">pld1</name>
    <name evidence="10" type="ORF">SJAG_01519</name>
</gene>
<proteinExistence type="inferred from homology"/>
<dbReference type="PANTHER" id="PTHR18896:SF76">
    <property type="entry name" value="PHOSPHOLIPASE"/>
    <property type="match status" value="1"/>
</dbReference>
<feature type="compositionally biased region" description="Polar residues" evidence="8">
    <location>
        <begin position="1246"/>
        <end position="1270"/>
    </location>
</feature>
<dbReference type="Proteomes" id="UP000001744">
    <property type="component" value="Unassembled WGS sequence"/>
</dbReference>
<dbReference type="Pfam" id="PF00614">
    <property type="entry name" value="PLDc"/>
    <property type="match status" value="2"/>
</dbReference>
<feature type="domain" description="PLD phosphodiesterase" evidence="9">
    <location>
        <begin position="919"/>
        <end position="946"/>
    </location>
</feature>
<evidence type="ECO:0000256" key="5">
    <source>
        <dbReference type="ARBA" id="ARBA00022963"/>
    </source>
</evidence>
<dbReference type="EMBL" id="KE651168">
    <property type="protein sequence ID" value="EEB06478.2"/>
    <property type="molecule type" value="Genomic_DNA"/>
</dbReference>
<feature type="compositionally biased region" description="Polar residues" evidence="8">
    <location>
        <begin position="82"/>
        <end position="92"/>
    </location>
</feature>
<dbReference type="CDD" id="cd09141">
    <property type="entry name" value="PLDc_vPLD1_2_yPLD_like_2"/>
    <property type="match status" value="1"/>
</dbReference>
<dbReference type="SUPFAM" id="SSF56024">
    <property type="entry name" value="Phospholipase D/nuclease"/>
    <property type="match status" value="2"/>
</dbReference>
<protein>
    <recommendedName>
        <fullName evidence="7">Phospholipase</fullName>
        <ecNumber evidence="7">3.1.4.4</ecNumber>
    </recommendedName>
</protein>
<organism evidence="10 12">
    <name type="scientific">Schizosaccharomyces japonicus (strain yFS275 / FY16936)</name>
    <name type="common">Fission yeast</name>
    <dbReference type="NCBI Taxonomy" id="402676"/>
    <lineage>
        <taxon>Eukaryota</taxon>
        <taxon>Fungi</taxon>
        <taxon>Dikarya</taxon>
        <taxon>Ascomycota</taxon>
        <taxon>Taphrinomycotina</taxon>
        <taxon>Schizosaccharomycetes</taxon>
        <taxon>Schizosaccharomycetales</taxon>
        <taxon>Schizosaccharomycetaceae</taxon>
        <taxon>Schizosaccharomyces</taxon>
    </lineage>
</organism>
<dbReference type="HOGENOM" id="CLU_000690_3_2_1"/>
<evidence type="ECO:0000256" key="8">
    <source>
        <dbReference type="SAM" id="MobiDB-lite"/>
    </source>
</evidence>
<dbReference type="GeneID" id="7048704"/>
<comment type="similarity">
    <text evidence="2 7">Belongs to the phospholipase D family.</text>
</comment>
<keyword evidence="3" id="KW-0677">Repeat</keyword>
<keyword evidence="4 7" id="KW-0378">Hydrolase</keyword>
<dbReference type="InterPro" id="IPR001683">
    <property type="entry name" value="PX_dom"/>
</dbReference>
<dbReference type="JaponicusDB" id="SJAG_01519">
    <property type="gene designation" value="pld1"/>
</dbReference>
<dbReference type="OMA" id="QMLQWIA"/>
<comment type="catalytic activity">
    <reaction evidence="1 7">
        <text>a 1,2-diacyl-sn-glycero-3-phosphocholine + H2O = a 1,2-diacyl-sn-glycero-3-phosphate + choline + H(+)</text>
        <dbReference type="Rhea" id="RHEA:14445"/>
        <dbReference type="ChEBI" id="CHEBI:15354"/>
        <dbReference type="ChEBI" id="CHEBI:15377"/>
        <dbReference type="ChEBI" id="CHEBI:15378"/>
        <dbReference type="ChEBI" id="CHEBI:57643"/>
        <dbReference type="ChEBI" id="CHEBI:58608"/>
        <dbReference type="EC" id="3.1.4.4"/>
    </reaction>
</comment>
<reference evidence="10 12" key="1">
    <citation type="journal article" date="2011" name="Science">
        <title>Comparative functional genomics of the fission yeasts.</title>
        <authorList>
            <person name="Rhind N."/>
            <person name="Chen Z."/>
            <person name="Yassour M."/>
            <person name="Thompson D.A."/>
            <person name="Haas B.J."/>
            <person name="Habib N."/>
            <person name="Wapinski I."/>
            <person name="Roy S."/>
            <person name="Lin M.F."/>
            <person name="Heiman D.I."/>
            <person name="Young S.K."/>
            <person name="Furuya K."/>
            <person name="Guo Y."/>
            <person name="Pidoux A."/>
            <person name="Chen H.M."/>
            <person name="Robbertse B."/>
            <person name="Goldberg J.M."/>
            <person name="Aoki K."/>
            <person name="Bayne E.H."/>
            <person name="Berlin A.M."/>
            <person name="Desjardins C.A."/>
            <person name="Dobbs E."/>
            <person name="Dukaj L."/>
            <person name="Fan L."/>
            <person name="FitzGerald M.G."/>
            <person name="French C."/>
            <person name="Gujja S."/>
            <person name="Hansen K."/>
            <person name="Keifenheim D."/>
            <person name="Levin J.Z."/>
            <person name="Mosher R.A."/>
            <person name="Mueller C.A."/>
            <person name="Pfiffner J."/>
            <person name="Priest M."/>
            <person name="Russ C."/>
            <person name="Smialowska A."/>
            <person name="Swoboda P."/>
            <person name="Sykes S.M."/>
            <person name="Vaughn M."/>
            <person name="Vengrova S."/>
            <person name="Yoder R."/>
            <person name="Zeng Q."/>
            <person name="Allshire R."/>
            <person name="Baulcombe D."/>
            <person name="Birren B.W."/>
            <person name="Brown W."/>
            <person name="Ekwall K."/>
            <person name="Kellis M."/>
            <person name="Leatherwood J."/>
            <person name="Levin H."/>
            <person name="Margalit H."/>
            <person name="Martienssen R."/>
            <person name="Nieduszynski C.A."/>
            <person name="Spatafora J.W."/>
            <person name="Friedman N."/>
            <person name="Dalgaard J.Z."/>
            <person name="Baumann P."/>
            <person name="Niki H."/>
            <person name="Regev A."/>
            <person name="Nusbaum C."/>
        </authorList>
    </citation>
    <scope>NUCLEOTIDE SEQUENCE [LARGE SCALE GENOMIC DNA]</scope>
    <source>
        <strain evidence="12">yFS275 / FY16936</strain>
    </source>
</reference>
<dbReference type="SMART" id="SM00155">
    <property type="entry name" value="PLDc"/>
    <property type="match status" value="2"/>
</dbReference>
<dbReference type="InterPro" id="IPR001736">
    <property type="entry name" value="PLipase_D/transphosphatidylase"/>
</dbReference>
<keyword evidence="12" id="KW-1185">Reference proteome</keyword>
<dbReference type="PROSITE" id="PS50035">
    <property type="entry name" value="PLD"/>
    <property type="match status" value="2"/>
</dbReference>
<dbReference type="Gene3D" id="3.30.870.10">
    <property type="entry name" value="Endonuclease Chain A"/>
    <property type="match status" value="2"/>
</dbReference>
<name>B6JY60_SCHJY</name>
<dbReference type="RefSeq" id="XP_002172771.2">
    <property type="nucleotide sequence ID" value="XM_002172735.2"/>
</dbReference>
<evidence type="ECO:0000259" key="9">
    <source>
        <dbReference type="PROSITE" id="PS50035"/>
    </source>
</evidence>
<dbReference type="STRING" id="402676.B6JY60"/>
<accession>B6JY60</accession>
<feature type="region of interest" description="Disordered" evidence="8">
    <location>
        <begin position="1"/>
        <end position="114"/>
    </location>
</feature>
<dbReference type="EC" id="3.1.4.4" evidence="7"/>
<dbReference type="SMART" id="SM00312">
    <property type="entry name" value="PX"/>
    <property type="match status" value="1"/>
</dbReference>
<dbReference type="CDD" id="cd09138">
    <property type="entry name" value="PLDc_vPLD1_2_yPLD_like_1"/>
    <property type="match status" value="1"/>
</dbReference>
<dbReference type="InterPro" id="IPR016555">
    <property type="entry name" value="PLipase_D_euk"/>
</dbReference>
<dbReference type="GO" id="GO:0006654">
    <property type="term" value="P:phosphatidic acid biosynthetic process"/>
    <property type="evidence" value="ECO:0007669"/>
    <property type="project" value="InterPro"/>
</dbReference>
<evidence type="ECO:0000256" key="7">
    <source>
        <dbReference type="PIRNR" id="PIRNR009376"/>
    </source>
</evidence>
<dbReference type="GO" id="GO:0004630">
    <property type="term" value="F:phospholipase D activity"/>
    <property type="evidence" value="ECO:0000318"/>
    <property type="project" value="GO_Central"/>
</dbReference>
<dbReference type="GO" id="GO:0009395">
    <property type="term" value="P:phospholipid catabolic process"/>
    <property type="evidence" value="ECO:0000318"/>
    <property type="project" value="GO_Central"/>
</dbReference>
<evidence type="ECO:0000256" key="2">
    <source>
        <dbReference type="ARBA" id="ARBA00008664"/>
    </source>
</evidence>
<dbReference type="InterPro" id="IPR015679">
    <property type="entry name" value="PLipase_D_fam"/>
</dbReference>
<evidence type="ECO:0000256" key="3">
    <source>
        <dbReference type="ARBA" id="ARBA00022737"/>
    </source>
</evidence>
<dbReference type="PANTHER" id="PTHR18896">
    <property type="entry name" value="PHOSPHOLIPASE D"/>
    <property type="match status" value="1"/>
</dbReference>
<evidence type="ECO:0000313" key="10">
    <source>
        <dbReference type="EMBL" id="EEB06478.2"/>
    </source>
</evidence>
<dbReference type="FunFam" id="3.30.870.10:FF:000011">
    <property type="entry name" value="Phospholipase"/>
    <property type="match status" value="1"/>
</dbReference>
<feature type="domain" description="PLD phosphodiesterase" evidence="9">
    <location>
        <begin position="609"/>
        <end position="636"/>
    </location>
</feature>
<feature type="compositionally biased region" description="Polar residues" evidence="8">
    <location>
        <begin position="20"/>
        <end position="30"/>
    </location>
</feature>
<evidence type="ECO:0000313" key="12">
    <source>
        <dbReference type="Proteomes" id="UP000001744"/>
    </source>
</evidence>
<evidence type="ECO:0000256" key="4">
    <source>
        <dbReference type="ARBA" id="ARBA00022801"/>
    </source>
</evidence>
<evidence type="ECO:0000256" key="1">
    <source>
        <dbReference type="ARBA" id="ARBA00000798"/>
    </source>
</evidence>
<dbReference type="VEuPathDB" id="FungiDB:SJAG_01519"/>
<keyword evidence="5 7" id="KW-0442">Lipid degradation</keyword>
<evidence type="ECO:0000313" key="11">
    <source>
        <dbReference type="JaponicusDB" id="SJAG_01519"/>
    </source>
</evidence>
<feature type="compositionally biased region" description="Polar residues" evidence="8">
    <location>
        <begin position="101"/>
        <end position="112"/>
    </location>
</feature>
<dbReference type="GO" id="GO:0035556">
    <property type="term" value="P:intracellular signal transduction"/>
    <property type="evidence" value="ECO:0007669"/>
    <property type="project" value="InterPro"/>
</dbReference>
<dbReference type="eggNOG" id="KOG1329">
    <property type="taxonomic scope" value="Eukaryota"/>
</dbReference>
<dbReference type="GO" id="GO:0035091">
    <property type="term" value="F:phosphatidylinositol binding"/>
    <property type="evidence" value="ECO:0007669"/>
    <property type="project" value="InterPro"/>
</dbReference>
<sequence>MTAVTEHQTHAPELAIEYTNAPNETVNNTEEPAGLGANSRYKTIPGIVLNEASENGEERRDSMASVTTAPEEPLPHEDRPNNHLSVDPNQYTPHRKGHSRFASSDRSFSNLPQRAKASGKQLWAQLMNAFRKMKKENEEVSVTDIPITRIFESGTPAALFPALFFLHNQSGESAMPMLMDLVKIRVLDVEPNHKRIHTLFTVQVQYGSGPKAIRWLIHRELLDFLSLHSHFLFLEFSHHFYGKRFKLPKFPKEALPYLRKLRGFNYLLFNKDHNGQLADDVRSMSNISVSGSSISSRSGKSHAHQRSLSAYWISQRMHLERYLQEMCSALQFLPELNIYNTFLELSMFGLRLAGDGNFHGKEGYAYLKKNFSPAQSILCCNGPTMKSRPKPFWIIVSQSYIVFTDSPLSLEPLDVFIWDADFEITQKDFRSKHSKDVNRATLYNSTHNFKMKNRERVMKLEVRNHRWLKQFMNSIQVAQGLSSWCELQRFDSYAPVRTNVAAQWLVDGRDHAWNISRAIMNAKECIYIHDWWLSPELYMRRPVPLATAFRLDRLIQKKAEEGVMVYVMIYRNIDATVPIDSFHTKAHLQLLHPNIYVIRSPSHLRQSTLFWAHHEKLLVIDNIITFIGGIDLCFGRYDTSQHILRDDKNFGFDGESDSQRTLDNAFTCQTWPGKDYSNPRIHDFFDLTHPYKTMYDRNEITRMGWHDVSMCILGQPARDAARHFVQRWNYLIRCKRPARKTPLLIPPPDFTKYELQNLQLTGTCEVQVLRSAGLWSLGLVDTIETSIQNAYVSLIENSEHFIYIENQFFVTSTVCEGTIVENRIGDALVERIIRAEKNKEKWRAVVIIPLLPGFEGEISQNEGSSLRLIVECQYKSICRGDTSIYGRLKKCGIDGSKYLRFYGLRGWTHNGPHDLLYTELVYVHGKVMIADDRVAVIGSANINERSLLGNRDSEIAAVVRDTLMEDSLMDGKPYKVGKFAHRLRIRLMREHLGIETDVLEQREYNMDGLDRDTVDKRMQVWNPQADKGIGGSMFSAEELELRYRSQMEFQNSEELVKRDSRVRETLDRRVRIKKLQPAKNKPNTNEYRREKETACLDANALVGGIPPCMRRKIRNQFDFSKFPGSGEDQRPLLLKDPEHPVPEPSRPHCGLGLAYEDTDKYMEFNPFTKKEIPKFTADSFTDPVSEEFFENTWCAIAESNTVLYRNVFRCMPDDCVKTWDEYHEWRSYIRRFPEAQMGWLEEETPSDSLQAIQKQPSIKSGEGSTQSTKRSSAKKETLASQTAFKFPTKQEATEWVSGVRGHLVEFPLDWMLTEDENKKWLFGFDKIPPLDIYD</sequence>
<dbReference type="GO" id="GO:0046488">
    <property type="term" value="P:phosphatidylinositol metabolic process"/>
    <property type="evidence" value="ECO:0007669"/>
    <property type="project" value="EnsemblFungi"/>
</dbReference>
<feature type="region of interest" description="Disordered" evidence="8">
    <location>
        <begin position="1243"/>
        <end position="1276"/>
    </location>
</feature>
<keyword evidence="6" id="KW-0443">Lipid metabolism</keyword>